<proteinExistence type="predicted"/>
<evidence type="ECO:0000313" key="4">
    <source>
        <dbReference type="EMBL" id="QEA16216.1"/>
    </source>
</evidence>
<dbReference type="KEGG" id="ngf:FRF71_08760"/>
<organism evidence="4 5">
    <name type="scientific">Novosphingobium ginsenosidimutans</name>
    <dbReference type="NCBI Taxonomy" id="1176536"/>
    <lineage>
        <taxon>Bacteria</taxon>
        <taxon>Pseudomonadati</taxon>
        <taxon>Pseudomonadota</taxon>
        <taxon>Alphaproteobacteria</taxon>
        <taxon>Sphingomonadales</taxon>
        <taxon>Sphingomonadaceae</taxon>
        <taxon>Novosphingobium</taxon>
    </lineage>
</organism>
<sequence length="247" mass="25518">MRAFFRTVAATAIASSMATAAQAADADDKGLYVAVNVGSASLSDPTITYYDVGGTFGGAGPTDTANASLDTKSATTFGGTIGYDFGTIRTDLEIQYGRHNISSLTLIGLNGTATTLSAAERADVCDYLEADTCGGTGNTFTIPGSRVRQLSAMGNLWLDLPIGGSIVPYAGGGLGISGFEVDGEGKGKFAWQLGAGVAVQLSSAFAITADYRHREVSNTEIAYDNASGFRVSKLKTDSVQVGLRVMF</sequence>
<evidence type="ECO:0000256" key="1">
    <source>
        <dbReference type="ARBA" id="ARBA00022729"/>
    </source>
</evidence>
<accession>A0A5B8S3U1</accession>
<feature type="signal peptide" evidence="2">
    <location>
        <begin position="1"/>
        <end position="23"/>
    </location>
</feature>
<protein>
    <submittedName>
        <fullName evidence="4">Porin family protein</fullName>
    </submittedName>
</protein>
<evidence type="ECO:0000256" key="2">
    <source>
        <dbReference type="SAM" id="SignalP"/>
    </source>
</evidence>
<dbReference type="EMBL" id="CP042345">
    <property type="protein sequence ID" value="QEA16216.1"/>
    <property type="molecule type" value="Genomic_DNA"/>
</dbReference>
<feature type="chain" id="PRO_5022821296" evidence="2">
    <location>
        <begin position="24"/>
        <end position="247"/>
    </location>
</feature>
<keyword evidence="1 2" id="KW-0732">Signal</keyword>
<reference evidence="4 5" key="1">
    <citation type="journal article" date="2013" name="J. Microbiol. Biotechnol.">
        <title>Novosphingobium ginsenosidimutans sp. nov., with the ability to convert ginsenoside.</title>
        <authorList>
            <person name="Kim J.K."/>
            <person name="He D."/>
            <person name="Liu Q.M."/>
            <person name="Park H.Y."/>
            <person name="Jung M.S."/>
            <person name="Yoon M.H."/>
            <person name="Kim S.C."/>
            <person name="Im W.T."/>
        </authorList>
    </citation>
    <scope>NUCLEOTIDE SEQUENCE [LARGE SCALE GENOMIC DNA]</scope>
    <source>
        <strain evidence="4 5">FW-6</strain>
    </source>
</reference>
<keyword evidence="5" id="KW-1185">Reference proteome</keyword>
<evidence type="ECO:0000313" key="5">
    <source>
        <dbReference type="Proteomes" id="UP000321172"/>
    </source>
</evidence>
<dbReference type="InterPro" id="IPR011250">
    <property type="entry name" value="OMP/PagP_B-barrel"/>
</dbReference>
<name>A0A5B8S3U1_9SPHN</name>
<dbReference type="AlphaFoldDB" id="A0A5B8S3U1"/>
<dbReference type="RefSeq" id="WP_147090297.1">
    <property type="nucleotide sequence ID" value="NZ_BAABJD010000006.1"/>
</dbReference>
<dbReference type="Gene3D" id="2.40.160.20">
    <property type="match status" value="1"/>
</dbReference>
<feature type="domain" description="Outer membrane protein beta-barrel" evidence="3">
    <location>
        <begin position="11"/>
        <end position="247"/>
    </location>
</feature>
<dbReference type="Pfam" id="PF13505">
    <property type="entry name" value="OMP_b-brl"/>
    <property type="match status" value="1"/>
</dbReference>
<dbReference type="Proteomes" id="UP000321172">
    <property type="component" value="Chromosome"/>
</dbReference>
<dbReference type="SUPFAM" id="SSF56925">
    <property type="entry name" value="OMPA-like"/>
    <property type="match status" value="1"/>
</dbReference>
<gene>
    <name evidence="4" type="ORF">FRF71_08760</name>
</gene>
<dbReference type="InterPro" id="IPR027385">
    <property type="entry name" value="Beta-barrel_OMP"/>
</dbReference>
<evidence type="ECO:0000259" key="3">
    <source>
        <dbReference type="Pfam" id="PF13505"/>
    </source>
</evidence>
<dbReference type="OrthoDB" id="5643626at2"/>